<dbReference type="RefSeq" id="WP_016576659.1">
    <property type="nucleotide sequence ID" value="NZ_BHXC01000007.1"/>
</dbReference>
<dbReference type="Gene3D" id="3.40.50.2300">
    <property type="match status" value="1"/>
</dbReference>
<dbReference type="PROSITE" id="PS50043">
    <property type="entry name" value="HTH_LUXR_2"/>
    <property type="match status" value="1"/>
</dbReference>
<proteinExistence type="predicted"/>
<dbReference type="InterPro" id="IPR011006">
    <property type="entry name" value="CheY-like_superfamily"/>
</dbReference>
<dbReference type="Proteomes" id="UP000288351">
    <property type="component" value="Unassembled WGS sequence"/>
</dbReference>
<protein>
    <submittedName>
        <fullName evidence="4">DNA-binding response regulator</fullName>
    </submittedName>
</protein>
<keyword evidence="3" id="KW-0804">Transcription</keyword>
<evidence type="ECO:0000256" key="2">
    <source>
        <dbReference type="ARBA" id="ARBA00023125"/>
    </source>
</evidence>
<name>A0A059WJE3_STRNR</name>
<keyword evidence="2 4" id="KW-0238">DNA-binding</keyword>
<dbReference type="CDD" id="cd06170">
    <property type="entry name" value="LuxR_C_like"/>
    <property type="match status" value="1"/>
</dbReference>
<reference evidence="4 5" key="1">
    <citation type="journal article" date="2019" name="Microbiol. Resour. Announc.">
        <title>Draft Genome Sequence of the Most Traditional epsilon-Poly-l-Lysine Producer, Streptomyces albulus NBRC14147.</title>
        <authorList>
            <person name="Yamanaka K."/>
            <person name="Hamano Y."/>
        </authorList>
    </citation>
    <scope>NUCLEOTIDE SEQUENCE [LARGE SCALE GENOMIC DNA]</scope>
    <source>
        <strain evidence="4 5">NBRC 14147</strain>
    </source>
</reference>
<evidence type="ECO:0000256" key="1">
    <source>
        <dbReference type="ARBA" id="ARBA00023015"/>
    </source>
</evidence>
<dbReference type="SMART" id="SM00421">
    <property type="entry name" value="HTH_LUXR"/>
    <property type="match status" value="1"/>
</dbReference>
<accession>A0A059WJE3</accession>
<dbReference type="SUPFAM" id="SSF46894">
    <property type="entry name" value="C-terminal effector domain of the bipartite response regulators"/>
    <property type="match status" value="1"/>
</dbReference>
<gene>
    <name evidence="4" type="primary">desR_2</name>
    <name evidence="4" type="ORF">SALB_08491</name>
</gene>
<organism evidence="4 5">
    <name type="scientific">Streptomyces noursei</name>
    <name type="common">Streptomyces albulus</name>
    <dbReference type="NCBI Taxonomy" id="1971"/>
    <lineage>
        <taxon>Bacteria</taxon>
        <taxon>Bacillati</taxon>
        <taxon>Actinomycetota</taxon>
        <taxon>Actinomycetes</taxon>
        <taxon>Kitasatosporales</taxon>
        <taxon>Streptomycetaceae</taxon>
        <taxon>Streptomyces</taxon>
    </lineage>
</organism>
<dbReference type="SUPFAM" id="SSF52172">
    <property type="entry name" value="CheY-like"/>
    <property type="match status" value="1"/>
</dbReference>
<dbReference type="AlphaFoldDB" id="A0A059WJE3"/>
<dbReference type="PROSITE" id="PS00622">
    <property type="entry name" value="HTH_LUXR_1"/>
    <property type="match status" value="1"/>
</dbReference>
<evidence type="ECO:0000313" key="4">
    <source>
        <dbReference type="EMBL" id="GCB95684.1"/>
    </source>
</evidence>
<dbReference type="GO" id="GO:0006355">
    <property type="term" value="P:regulation of DNA-templated transcription"/>
    <property type="evidence" value="ECO:0007669"/>
    <property type="project" value="InterPro"/>
</dbReference>
<dbReference type="InterPro" id="IPR000792">
    <property type="entry name" value="Tscrpt_reg_LuxR_C"/>
</dbReference>
<dbReference type="EMBL" id="BHXC01000007">
    <property type="protein sequence ID" value="GCB95684.1"/>
    <property type="molecule type" value="Genomic_DNA"/>
</dbReference>
<dbReference type="Pfam" id="PF00196">
    <property type="entry name" value="GerE"/>
    <property type="match status" value="1"/>
</dbReference>
<evidence type="ECO:0000256" key="3">
    <source>
        <dbReference type="ARBA" id="ARBA00023163"/>
    </source>
</evidence>
<sequence>MIRVLVVHETRLLRSAFASLLRDERDIEAVAACWSSASGTARSFRPQVCVVDGDGVDPIPTAGPPGGPDCALLVLASACRPGVLQRALAAKARGFVNKDAPPDRLRHAVRQVAAGERYLDHSLARDLLNTADIPLTARELAVLRLVAKGAGVPEIAGELYLSKGTVRNYMAAINRKTGARNRVDALRISQAAGWV</sequence>
<dbReference type="PANTHER" id="PTHR44688">
    <property type="entry name" value="DNA-BINDING TRANSCRIPTIONAL ACTIVATOR DEVR_DOSR"/>
    <property type="match status" value="1"/>
</dbReference>
<keyword evidence="1" id="KW-0805">Transcription regulation</keyword>
<dbReference type="GO" id="GO:0003677">
    <property type="term" value="F:DNA binding"/>
    <property type="evidence" value="ECO:0007669"/>
    <property type="project" value="UniProtKB-KW"/>
</dbReference>
<dbReference type="InterPro" id="IPR016032">
    <property type="entry name" value="Sig_transdc_resp-reg_C-effctor"/>
</dbReference>
<evidence type="ECO:0000313" key="5">
    <source>
        <dbReference type="Proteomes" id="UP000288351"/>
    </source>
</evidence>
<dbReference type="PRINTS" id="PR00038">
    <property type="entry name" value="HTHLUXR"/>
</dbReference>
<dbReference type="STRING" id="68570.DC74_7547"/>
<dbReference type="PANTHER" id="PTHR44688:SF16">
    <property type="entry name" value="DNA-BINDING TRANSCRIPTIONAL ACTIVATOR DEVR_DOSR"/>
    <property type="match status" value="1"/>
</dbReference>
<dbReference type="eggNOG" id="COG2197">
    <property type="taxonomic scope" value="Bacteria"/>
</dbReference>
<comment type="caution">
    <text evidence="4">The sequence shown here is derived from an EMBL/GenBank/DDBJ whole genome shotgun (WGS) entry which is preliminary data.</text>
</comment>